<dbReference type="Proteomes" id="UP000268372">
    <property type="component" value="Unassembled WGS sequence"/>
</dbReference>
<evidence type="ECO:0000313" key="1">
    <source>
        <dbReference type="EMBL" id="RRA95575.1"/>
    </source>
</evidence>
<name>A0A3P1B3P3_9FLAO</name>
<gene>
    <name evidence="1" type="ORF">EG242_05500</name>
</gene>
<dbReference type="AlphaFoldDB" id="A0A3P1B3P3"/>
<dbReference type="EMBL" id="RQTJ01000008">
    <property type="protein sequence ID" value="RRA95575.1"/>
    <property type="molecule type" value="Genomic_DNA"/>
</dbReference>
<accession>A0A3P1B3P3</accession>
<comment type="caution">
    <text evidence="1">The sequence shown here is derived from an EMBL/GenBank/DDBJ whole genome shotgun (WGS) entry which is preliminary data.</text>
</comment>
<proteinExistence type="predicted"/>
<protein>
    <submittedName>
        <fullName evidence="1">Uncharacterized protein</fullName>
    </submittedName>
</protein>
<keyword evidence="2" id="KW-1185">Reference proteome</keyword>
<sequence length="126" mass="15214">MIDRIPVSEFPNFKYEDQDVINAFLWLRSFLSDEDWNQRKEAIENKLSYDFRISNPFSEPLTEGTLLLDNNDQIGWYLYLVHTLLYEPHKYEYFQGARIIPIFKRLGMNLNEVKNMKVSKKRLEIF</sequence>
<evidence type="ECO:0000313" key="2">
    <source>
        <dbReference type="Proteomes" id="UP000268372"/>
    </source>
</evidence>
<reference evidence="1 2" key="1">
    <citation type="submission" date="2018-11" db="EMBL/GenBank/DDBJ databases">
        <title>Flavobacterium sp. nov., YIM 102796 draft genome.</title>
        <authorList>
            <person name="Li G."/>
            <person name="Jiang Y."/>
        </authorList>
    </citation>
    <scope>NUCLEOTIDE SEQUENCE [LARGE SCALE GENOMIC DNA]</scope>
    <source>
        <strain evidence="1 2">YIM 102796</strain>
    </source>
</reference>
<organism evidence="1 2">
    <name type="scientific">Paenimyroides viscosum</name>
    <dbReference type="NCBI Taxonomy" id="2488729"/>
    <lineage>
        <taxon>Bacteria</taxon>
        <taxon>Pseudomonadati</taxon>
        <taxon>Bacteroidota</taxon>
        <taxon>Flavobacteriia</taxon>
        <taxon>Flavobacteriales</taxon>
        <taxon>Flavobacteriaceae</taxon>
        <taxon>Paenimyroides</taxon>
    </lineage>
</organism>